<dbReference type="Proteomes" id="UP000030157">
    <property type="component" value="Segment"/>
</dbReference>
<evidence type="ECO:0000313" key="2">
    <source>
        <dbReference type="Proteomes" id="UP000030157"/>
    </source>
</evidence>
<dbReference type="GeneID" id="24628251"/>
<proteinExistence type="predicted"/>
<name>A0A096XTD0_9CAUD</name>
<dbReference type="RefSeq" id="YP_009147203.1">
    <property type="nucleotide sequence ID" value="NC_027335.2"/>
</dbReference>
<reference evidence="1" key="1">
    <citation type="submission" date="2014-05" db="EMBL/GenBank/DDBJ databases">
        <title>Complete genome sequence of Enterococcus faecalis bacteriophage ECP3.</title>
        <authorList>
            <person name="Kang H.-Y."/>
            <person name="Kim S."/>
            <person name="Kim J."/>
        </authorList>
    </citation>
    <scope>NUCLEOTIDE SEQUENCE [LARGE SCALE GENOMIC DNA]</scope>
    <source>
        <strain evidence="1">ECP3</strain>
    </source>
</reference>
<evidence type="ECO:0000313" key="1">
    <source>
        <dbReference type="EMBL" id="AII28562.1"/>
    </source>
</evidence>
<keyword evidence="2" id="KW-1185">Reference proteome</keyword>
<protein>
    <submittedName>
        <fullName evidence="1">Uncharacterized protein</fullName>
    </submittedName>
</protein>
<accession>A0A096XTD0</accession>
<dbReference type="EMBL" id="KJ801817">
    <property type="protein sequence ID" value="AII28562.1"/>
    <property type="molecule type" value="Genomic_DNA"/>
</dbReference>
<sequence length="141" mass="16369">MKLTEKELNTILRDDETGNGGTAFLGETLADFLEESGIDFTNLTILEVNELLENNGIRPIEVELNEYTRERTINYLNGMQSMGAFDDFPESEMDFNSLPDDELLYYFLEWYFTETYREETTEEETELLEELARFTGEVAPC</sequence>
<organism evidence="1 2">
    <name type="scientific">Enterococcus phage ECP3</name>
    <dbReference type="NCBI Taxonomy" id="1498168"/>
    <lineage>
        <taxon>Viruses</taxon>
        <taxon>Duplodnaviria</taxon>
        <taxon>Heunggongvirae</taxon>
        <taxon>Uroviricota</taxon>
        <taxon>Caudoviricetes</taxon>
        <taxon>Herelleviridae</taxon>
        <taxon>Brockvirinae</taxon>
        <taxon>Kochikohdavirus</taxon>
        <taxon>Kochikohdavirus ECP3</taxon>
    </lineage>
</organism>